<evidence type="ECO:0000313" key="1">
    <source>
        <dbReference type="EMBL" id="AGI74497.1"/>
    </source>
</evidence>
<dbReference type="EMBL" id="CP003742">
    <property type="protein sequence ID" value="AGI74497.1"/>
    <property type="molecule type" value="Genomic_DNA"/>
</dbReference>
<gene>
    <name evidence="1" type="ORF">OA238_c46500</name>
</gene>
<dbReference type="STRING" id="391616.OA238_c46500"/>
<dbReference type="HOGENOM" id="CLU_100986_0_0_5"/>
<accession>M9RQQ2</accession>
<proteinExistence type="predicted"/>
<dbReference type="AlphaFoldDB" id="M9RQQ2"/>
<dbReference type="KEGG" id="oar:OA238_c46500"/>
<dbReference type="OrthoDB" id="7495008at2"/>
<keyword evidence="2" id="KW-1185">Reference proteome</keyword>
<reference evidence="1 2" key="1">
    <citation type="journal article" date="2013" name="PLoS ONE">
        <title>Poles Apart: Arctic and Antarctic Octadecabacter strains Share High Genome Plasticity and a New Type of Xanthorhodopsin.</title>
        <authorList>
            <person name="Vollmers J."/>
            <person name="Voget S."/>
            <person name="Dietrich S."/>
            <person name="Gollnow K."/>
            <person name="Smits M."/>
            <person name="Meyer K."/>
            <person name="Brinkhoff T."/>
            <person name="Simon M."/>
            <person name="Daniel R."/>
        </authorList>
    </citation>
    <scope>NUCLEOTIDE SEQUENCE [LARGE SCALE GENOMIC DNA]</scope>
    <source>
        <strain evidence="1 2">238</strain>
    </source>
</reference>
<dbReference type="RefSeq" id="WP_015497425.1">
    <property type="nucleotide sequence ID" value="NC_020908.1"/>
</dbReference>
<evidence type="ECO:0000313" key="2">
    <source>
        <dbReference type="Proteomes" id="UP000004688"/>
    </source>
</evidence>
<protein>
    <submittedName>
        <fullName evidence="1">Uncharacterized protein</fullName>
    </submittedName>
</protein>
<sequence>MSYFQDLADDHPELSYSPLLRVAQLTLQYTQDHGPIGLTKTSAFKRAFVKWAAEHFDWPGMSHDELFIMNKVLNEYDFPPLELLHFILVQMKLARHYKGEFRITKRGTALLKSPAALFTAVIPFFLLEIDHAAYSRLKDGPVGNWDVWLNVLNIEVEDGGSIKQLYEVLYGVAPDDLSGWRELGAFSHCVLEPLCWAGLLVEVEAEHQRIGGSQYFKTPLWNSALKLDTNDILESAQRH</sequence>
<organism evidence="1 2">
    <name type="scientific">Octadecabacter arcticus 238</name>
    <dbReference type="NCBI Taxonomy" id="391616"/>
    <lineage>
        <taxon>Bacteria</taxon>
        <taxon>Pseudomonadati</taxon>
        <taxon>Pseudomonadota</taxon>
        <taxon>Alphaproteobacteria</taxon>
        <taxon>Rhodobacterales</taxon>
        <taxon>Roseobacteraceae</taxon>
        <taxon>Octadecabacter</taxon>
    </lineage>
</organism>
<dbReference type="eggNOG" id="COG0553">
    <property type="taxonomic scope" value="Bacteria"/>
</dbReference>
<dbReference type="Proteomes" id="UP000004688">
    <property type="component" value="Chromosome"/>
</dbReference>
<name>M9RQQ2_9RHOB</name>